<comment type="caution">
    <text evidence="2">The sequence shown here is derived from an EMBL/GenBank/DDBJ whole genome shotgun (WGS) entry which is preliminary data.</text>
</comment>
<reference evidence="3" key="1">
    <citation type="journal article" date="2019" name="Gigascience">
        <title>De novo genome assembly of the endangered Acer yangbiense, a plant species with extremely small populations endemic to Yunnan Province, China.</title>
        <authorList>
            <person name="Yang J."/>
            <person name="Wariss H.M."/>
            <person name="Tao L."/>
            <person name="Zhang R."/>
            <person name="Yun Q."/>
            <person name="Hollingsworth P."/>
            <person name="Dao Z."/>
            <person name="Luo G."/>
            <person name="Guo H."/>
            <person name="Ma Y."/>
            <person name="Sun W."/>
        </authorList>
    </citation>
    <scope>NUCLEOTIDE SEQUENCE [LARGE SCALE GENOMIC DNA]</scope>
    <source>
        <strain evidence="3">cv. br00</strain>
    </source>
</reference>
<feature type="compositionally biased region" description="Basic and acidic residues" evidence="1">
    <location>
        <begin position="83"/>
        <end position="94"/>
    </location>
</feature>
<dbReference type="Proteomes" id="UP000326939">
    <property type="component" value="Chromosome 11"/>
</dbReference>
<gene>
    <name evidence="2" type="ORF">DKX38_016948</name>
</gene>
<sequence>MEGRRQPMQINVRMPADGERGKEKMEGYGVRKNNCQNMAVKPCNVTRPDELHGNMAVKPCNATQPDEMQEIETEIIEHKEDTAMTHSMEERSLEPDPPDSTF</sequence>
<feature type="region of interest" description="Disordered" evidence="1">
    <location>
        <begin position="1"/>
        <end position="23"/>
    </location>
</feature>
<evidence type="ECO:0000313" key="2">
    <source>
        <dbReference type="EMBL" id="KAB5533862.1"/>
    </source>
</evidence>
<evidence type="ECO:0000256" key="1">
    <source>
        <dbReference type="SAM" id="MobiDB-lite"/>
    </source>
</evidence>
<organism evidence="2 3">
    <name type="scientific">Salix brachista</name>
    <dbReference type="NCBI Taxonomy" id="2182728"/>
    <lineage>
        <taxon>Eukaryota</taxon>
        <taxon>Viridiplantae</taxon>
        <taxon>Streptophyta</taxon>
        <taxon>Embryophyta</taxon>
        <taxon>Tracheophyta</taxon>
        <taxon>Spermatophyta</taxon>
        <taxon>Magnoliopsida</taxon>
        <taxon>eudicotyledons</taxon>
        <taxon>Gunneridae</taxon>
        <taxon>Pentapetalae</taxon>
        <taxon>rosids</taxon>
        <taxon>fabids</taxon>
        <taxon>Malpighiales</taxon>
        <taxon>Salicaceae</taxon>
        <taxon>Saliceae</taxon>
        <taxon>Salix</taxon>
    </lineage>
</organism>
<name>A0A5N5KU36_9ROSI</name>
<dbReference type="AlphaFoldDB" id="A0A5N5KU36"/>
<proteinExistence type="predicted"/>
<protein>
    <submittedName>
        <fullName evidence="2">Uncharacterized protein</fullName>
    </submittedName>
</protein>
<feature type="region of interest" description="Disordered" evidence="1">
    <location>
        <begin position="83"/>
        <end position="102"/>
    </location>
</feature>
<dbReference type="EMBL" id="VDCV01000011">
    <property type="protein sequence ID" value="KAB5533862.1"/>
    <property type="molecule type" value="Genomic_DNA"/>
</dbReference>
<evidence type="ECO:0000313" key="3">
    <source>
        <dbReference type="Proteomes" id="UP000326939"/>
    </source>
</evidence>
<keyword evidence="3" id="KW-1185">Reference proteome</keyword>
<accession>A0A5N5KU36</accession>